<dbReference type="HOGENOM" id="CLU_144718_1_1_9"/>
<sequence length="142" mass="16484">MVEIKQVRAYLWRVRDIERDLKLLEQEYEQAKDDILHLKAIQYDANKVSGGKIGDLSDAIIMLEKYAEEINFQWNCLIALRKEARVQIEQIPDGRYRAILLGRYLYGQSWEQVAVSMGYTYRNVLGLHGKALQSFAVVGKFS</sequence>
<organism evidence="2 3">
    <name type="scientific">Selenomonas infelix ATCC 43532</name>
    <dbReference type="NCBI Taxonomy" id="679201"/>
    <lineage>
        <taxon>Bacteria</taxon>
        <taxon>Bacillati</taxon>
        <taxon>Bacillota</taxon>
        <taxon>Negativicutes</taxon>
        <taxon>Selenomonadales</taxon>
        <taxon>Selenomonadaceae</taxon>
        <taxon>Selenomonas</taxon>
    </lineage>
</organism>
<dbReference type="OrthoDB" id="1666670at2"/>
<proteinExistence type="predicted"/>
<dbReference type="RefSeq" id="WP_006691922.1">
    <property type="nucleotide sequence ID" value="NZ_JH376797.1"/>
</dbReference>
<protein>
    <recommendedName>
        <fullName evidence="4">RNA polymerase sigma-70 region 4 domain-containing protein</fullName>
    </recommendedName>
</protein>
<feature type="coiled-coil region" evidence="1">
    <location>
        <begin position="7"/>
        <end position="41"/>
    </location>
</feature>
<reference evidence="2 3" key="1">
    <citation type="submission" date="2011-08" db="EMBL/GenBank/DDBJ databases">
        <title>The Genome Sequence of Selenomonas infelix ATCC 43532.</title>
        <authorList>
            <consortium name="The Broad Institute Genome Sequencing Platform"/>
            <person name="Earl A."/>
            <person name="Ward D."/>
            <person name="Feldgarden M."/>
            <person name="Gevers D."/>
            <person name="Izard J."/>
            <person name="Blanton J.M."/>
            <person name="Baranova O.V."/>
            <person name="Dewhirst F.E."/>
            <person name="Young S.K."/>
            <person name="Zeng Q."/>
            <person name="Gargeya S."/>
            <person name="Fitzgerald M."/>
            <person name="Haas B."/>
            <person name="Abouelleil A."/>
            <person name="Alvarado L."/>
            <person name="Arachchi H.M."/>
            <person name="Berlin A."/>
            <person name="Brown A."/>
            <person name="Chapman S.B."/>
            <person name="Chen Z."/>
            <person name="Dunbar C."/>
            <person name="Freedman E."/>
            <person name="Gearin G."/>
            <person name="Gellesch M."/>
            <person name="Goldberg J."/>
            <person name="Griggs A."/>
            <person name="Gujja S."/>
            <person name="Heiman D."/>
            <person name="Howarth C."/>
            <person name="Larson L."/>
            <person name="Lui A."/>
            <person name="MacDonald P.J.P."/>
            <person name="Montmayeur A."/>
            <person name="Murphy C."/>
            <person name="Neiman D."/>
            <person name="Pearson M."/>
            <person name="Priest M."/>
            <person name="Roberts A."/>
            <person name="Saif S."/>
            <person name="Shea T."/>
            <person name="Shenoy N."/>
            <person name="Sisk P."/>
            <person name="Stolte C."/>
            <person name="Sykes S."/>
            <person name="Wortman J."/>
            <person name="Nusbaum C."/>
            <person name="Birren B."/>
        </authorList>
    </citation>
    <scope>NUCLEOTIDE SEQUENCE [LARGE SCALE GENOMIC DNA]</scope>
    <source>
        <strain evidence="2 3">ATCC 43532</strain>
    </source>
</reference>
<name>G5GMJ1_9FIRM</name>
<dbReference type="Proteomes" id="UP000004129">
    <property type="component" value="Unassembled WGS sequence"/>
</dbReference>
<dbReference type="STRING" id="679201.HMPREF9334_00472"/>
<dbReference type="eggNOG" id="ENOG503373V">
    <property type="taxonomic scope" value="Bacteria"/>
</dbReference>
<dbReference type="EMBL" id="ACZM01000004">
    <property type="protein sequence ID" value="EHG21769.1"/>
    <property type="molecule type" value="Genomic_DNA"/>
</dbReference>
<comment type="caution">
    <text evidence="2">The sequence shown here is derived from an EMBL/GenBank/DDBJ whole genome shotgun (WGS) entry which is preliminary data.</text>
</comment>
<evidence type="ECO:0008006" key="4">
    <source>
        <dbReference type="Google" id="ProtNLM"/>
    </source>
</evidence>
<gene>
    <name evidence="2" type="ORF">HMPREF9334_00472</name>
</gene>
<evidence type="ECO:0000313" key="3">
    <source>
        <dbReference type="Proteomes" id="UP000004129"/>
    </source>
</evidence>
<evidence type="ECO:0000256" key="1">
    <source>
        <dbReference type="SAM" id="Coils"/>
    </source>
</evidence>
<keyword evidence="3" id="KW-1185">Reference proteome</keyword>
<evidence type="ECO:0000313" key="2">
    <source>
        <dbReference type="EMBL" id="EHG21769.1"/>
    </source>
</evidence>
<keyword evidence="1" id="KW-0175">Coiled coil</keyword>
<dbReference type="AlphaFoldDB" id="G5GMJ1"/>
<accession>G5GMJ1</accession>